<evidence type="ECO:0000256" key="2">
    <source>
        <dbReference type="ARBA" id="ARBA00022748"/>
    </source>
</evidence>
<feature type="domain" description="Thioredoxin" evidence="6">
    <location>
        <begin position="13"/>
        <end position="155"/>
    </location>
</feature>
<dbReference type="OrthoDB" id="9799347at2"/>
<dbReference type="EMBL" id="CP022530">
    <property type="protein sequence ID" value="ASP38844.1"/>
    <property type="molecule type" value="Genomic_DNA"/>
</dbReference>
<evidence type="ECO:0000256" key="1">
    <source>
        <dbReference type="ARBA" id="ARBA00004196"/>
    </source>
</evidence>
<evidence type="ECO:0000313" key="8">
    <source>
        <dbReference type="Proteomes" id="UP000202440"/>
    </source>
</evidence>
<dbReference type="InterPro" id="IPR000866">
    <property type="entry name" value="AhpC/TSA"/>
</dbReference>
<dbReference type="Proteomes" id="UP000202440">
    <property type="component" value="Chromosome"/>
</dbReference>
<keyword evidence="2" id="KW-0201">Cytochrome c-type biogenesis</keyword>
<proteinExistence type="predicted"/>
<comment type="subcellular location">
    <subcellularLocation>
        <location evidence="1">Cell envelope</location>
    </subcellularLocation>
</comment>
<evidence type="ECO:0000256" key="5">
    <source>
        <dbReference type="SAM" id="SignalP"/>
    </source>
</evidence>
<feature type="signal peptide" evidence="5">
    <location>
        <begin position="1"/>
        <end position="21"/>
    </location>
</feature>
<evidence type="ECO:0000259" key="6">
    <source>
        <dbReference type="PROSITE" id="PS51352"/>
    </source>
</evidence>
<dbReference type="GO" id="GO:0016209">
    <property type="term" value="F:antioxidant activity"/>
    <property type="evidence" value="ECO:0007669"/>
    <property type="project" value="InterPro"/>
</dbReference>
<protein>
    <submittedName>
        <fullName evidence="7">Cytochrome C biogenesis protein</fullName>
    </submittedName>
</protein>
<reference evidence="7 8" key="1">
    <citation type="submission" date="2017-07" db="EMBL/GenBank/DDBJ databases">
        <title>Annotated genome sequence of Bacterioplanes sanyensis isolated from Red Sea.</title>
        <authorList>
            <person name="Rehman Z.U."/>
        </authorList>
    </citation>
    <scope>NUCLEOTIDE SEQUENCE [LARGE SCALE GENOMIC DNA]</scope>
    <source>
        <strain evidence="7 8">NV9</strain>
    </source>
</reference>
<keyword evidence="4" id="KW-0676">Redox-active center</keyword>
<dbReference type="InterPro" id="IPR036249">
    <property type="entry name" value="Thioredoxin-like_sf"/>
</dbReference>
<keyword evidence="5" id="KW-0732">Signal</keyword>
<dbReference type="KEGG" id="bsan:CHH28_09190"/>
<dbReference type="Gene3D" id="3.40.30.10">
    <property type="entry name" value="Glutaredoxin"/>
    <property type="match status" value="1"/>
</dbReference>
<evidence type="ECO:0000256" key="4">
    <source>
        <dbReference type="ARBA" id="ARBA00023284"/>
    </source>
</evidence>
<dbReference type="PROSITE" id="PS51352">
    <property type="entry name" value="THIOREDOXIN_2"/>
    <property type="match status" value="1"/>
</dbReference>
<gene>
    <name evidence="7" type="ORF">CHH28_09190</name>
</gene>
<dbReference type="InterPro" id="IPR017937">
    <property type="entry name" value="Thioredoxin_CS"/>
</dbReference>
<dbReference type="PANTHER" id="PTHR42852">
    <property type="entry name" value="THIOL:DISULFIDE INTERCHANGE PROTEIN DSBE"/>
    <property type="match status" value="1"/>
</dbReference>
<dbReference type="AlphaFoldDB" id="A0A222FK20"/>
<dbReference type="GO" id="GO:0030313">
    <property type="term" value="C:cell envelope"/>
    <property type="evidence" value="ECO:0007669"/>
    <property type="project" value="UniProtKB-SubCell"/>
</dbReference>
<dbReference type="PANTHER" id="PTHR42852:SF6">
    <property type="entry name" value="THIOL:DISULFIDE INTERCHANGE PROTEIN DSBE"/>
    <property type="match status" value="1"/>
</dbReference>
<dbReference type="InterPro" id="IPR050553">
    <property type="entry name" value="Thioredoxin_ResA/DsbE_sf"/>
</dbReference>
<dbReference type="InterPro" id="IPR013766">
    <property type="entry name" value="Thioredoxin_domain"/>
</dbReference>
<dbReference type="GO" id="GO:0017004">
    <property type="term" value="P:cytochrome complex assembly"/>
    <property type="evidence" value="ECO:0007669"/>
    <property type="project" value="UniProtKB-KW"/>
</dbReference>
<organism evidence="7 8">
    <name type="scientific">Bacterioplanes sanyensis</name>
    <dbReference type="NCBI Taxonomy" id="1249553"/>
    <lineage>
        <taxon>Bacteria</taxon>
        <taxon>Pseudomonadati</taxon>
        <taxon>Pseudomonadota</taxon>
        <taxon>Gammaproteobacteria</taxon>
        <taxon>Oceanospirillales</taxon>
        <taxon>Oceanospirillaceae</taxon>
        <taxon>Bacterioplanes</taxon>
    </lineage>
</organism>
<sequence>MMKHWLFTLLLSVLVSTQASALEVGEALPQDLHQELFGDADVVYVVDFFAQWCVSCRIELPEINQLFNQLKDNSQVRFVGVDVDEDVAVAEAFQRSLGLEFPIVNDTQGRVIGAFAPLGMPALYYVVNGQIKGRRLGAIPHIDDVIRSDIQQLGVSL</sequence>
<accession>A0A222FK20</accession>
<name>A0A222FK20_9GAMM</name>
<dbReference type="Pfam" id="PF00578">
    <property type="entry name" value="AhpC-TSA"/>
    <property type="match status" value="1"/>
</dbReference>
<dbReference type="CDD" id="cd02966">
    <property type="entry name" value="TlpA_like_family"/>
    <property type="match status" value="1"/>
</dbReference>
<feature type="chain" id="PRO_5012036106" evidence="5">
    <location>
        <begin position="22"/>
        <end position="157"/>
    </location>
</feature>
<dbReference type="PROSITE" id="PS00194">
    <property type="entry name" value="THIOREDOXIN_1"/>
    <property type="match status" value="1"/>
</dbReference>
<evidence type="ECO:0000256" key="3">
    <source>
        <dbReference type="ARBA" id="ARBA00023157"/>
    </source>
</evidence>
<evidence type="ECO:0000313" key="7">
    <source>
        <dbReference type="EMBL" id="ASP38844.1"/>
    </source>
</evidence>
<dbReference type="SUPFAM" id="SSF52833">
    <property type="entry name" value="Thioredoxin-like"/>
    <property type="match status" value="1"/>
</dbReference>
<keyword evidence="8" id="KW-1185">Reference proteome</keyword>
<dbReference type="GO" id="GO:0015036">
    <property type="term" value="F:disulfide oxidoreductase activity"/>
    <property type="evidence" value="ECO:0007669"/>
    <property type="project" value="UniProtKB-ARBA"/>
</dbReference>
<keyword evidence="3" id="KW-1015">Disulfide bond</keyword>